<dbReference type="Gene3D" id="2.180.10.10">
    <property type="entry name" value="RHS repeat-associated core"/>
    <property type="match status" value="2"/>
</dbReference>
<evidence type="ECO:0000313" key="5">
    <source>
        <dbReference type="Proteomes" id="UP001161691"/>
    </source>
</evidence>
<reference evidence="4" key="1">
    <citation type="submission" date="2023-04" db="EMBL/GenBank/DDBJ databases">
        <title>Comparative genomic analysis of Cohnella hashimotonis sp. nov., isolated from the International Space Station.</title>
        <authorList>
            <person name="Venkateswaran K."/>
            <person name="Simpson A."/>
        </authorList>
    </citation>
    <scope>NUCLEOTIDE SEQUENCE</scope>
    <source>
        <strain evidence="4">F6_2S_P_1</strain>
    </source>
</reference>
<dbReference type="Pfam" id="PF25023">
    <property type="entry name" value="TEN_YD-shell"/>
    <property type="match status" value="2"/>
</dbReference>
<dbReference type="NCBIfam" id="TIGR03696">
    <property type="entry name" value="Rhs_assc_core"/>
    <property type="match status" value="1"/>
</dbReference>
<protein>
    <submittedName>
        <fullName evidence="4">RHS repeat-associated core domain-containing protein</fullName>
    </submittedName>
</protein>
<keyword evidence="5" id="KW-1185">Reference proteome</keyword>
<evidence type="ECO:0000259" key="3">
    <source>
        <dbReference type="Pfam" id="PF25023"/>
    </source>
</evidence>
<feature type="domain" description="Teneurin-like YD-shell" evidence="3">
    <location>
        <begin position="1065"/>
        <end position="1340"/>
    </location>
</feature>
<dbReference type="InterPro" id="IPR050708">
    <property type="entry name" value="T6SS_VgrG/RHS"/>
</dbReference>
<evidence type="ECO:0000256" key="1">
    <source>
        <dbReference type="ARBA" id="ARBA00022737"/>
    </source>
</evidence>
<gene>
    <name evidence="4" type="ORF">KB449_32005</name>
</gene>
<dbReference type="Proteomes" id="UP001161691">
    <property type="component" value="Unassembled WGS sequence"/>
</dbReference>
<organism evidence="4 5">
    <name type="scientific">Cohnella hashimotonis</name>
    <dbReference type="NCBI Taxonomy" id="2826895"/>
    <lineage>
        <taxon>Bacteria</taxon>
        <taxon>Bacillati</taxon>
        <taxon>Bacillota</taxon>
        <taxon>Bacilli</taxon>
        <taxon>Bacillales</taxon>
        <taxon>Paenibacillaceae</taxon>
        <taxon>Cohnella</taxon>
    </lineage>
</organism>
<name>A0ABT6TRX3_9BACL</name>
<dbReference type="PANTHER" id="PTHR32305:SF15">
    <property type="entry name" value="PROTEIN RHSA-RELATED"/>
    <property type="match status" value="1"/>
</dbReference>
<dbReference type="InterPro" id="IPR056823">
    <property type="entry name" value="TEN-like_YD-shell"/>
</dbReference>
<feature type="signal peptide" evidence="2">
    <location>
        <begin position="1"/>
        <end position="30"/>
    </location>
</feature>
<dbReference type="RefSeq" id="WP_282912213.1">
    <property type="nucleotide sequence ID" value="NZ_JAGRPV010000001.1"/>
</dbReference>
<evidence type="ECO:0000313" key="4">
    <source>
        <dbReference type="EMBL" id="MDI4649597.1"/>
    </source>
</evidence>
<dbReference type="Pfam" id="PF05593">
    <property type="entry name" value="RHS_repeat"/>
    <property type="match status" value="1"/>
</dbReference>
<dbReference type="InterPro" id="IPR031325">
    <property type="entry name" value="RHS_repeat"/>
</dbReference>
<evidence type="ECO:0000256" key="2">
    <source>
        <dbReference type="SAM" id="SignalP"/>
    </source>
</evidence>
<dbReference type="EMBL" id="JAGRPV010000001">
    <property type="protein sequence ID" value="MDI4649597.1"/>
    <property type="molecule type" value="Genomic_DNA"/>
</dbReference>
<proteinExistence type="predicted"/>
<dbReference type="InterPro" id="IPR022385">
    <property type="entry name" value="Rhs_assc_core"/>
</dbReference>
<feature type="domain" description="Teneurin-like YD-shell" evidence="3">
    <location>
        <begin position="932"/>
        <end position="1022"/>
    </location>
</feature>
<accession>A0ABT6TRX3</accession>
<keyword evidence="2" id="KW-0732">Signal</keyword>
<dbReference type="PANTHER" id="PTHR32305">
    <property type="match status" value="1"/>
</dbReference>
<keyword evidence="1" id="KW-0677">Repeat</keyword>
<sequence>MKKKNRLSLILNLLLAASLAVVPIPPRAYASDSVDNSAILNGIETPKALYEMAANSPSSGVAEGEQISDVSGALKYGVTDFTLPGRNGLDVTVSRIYQSNAALVWTPKAVAESSSAGFDYDNQREATSYEERTWNLGVGWSFAFPSLEIRGTKLLAHLSDGTVYEVAAGGNGFVDHPLQDLTFAPSTETLTTNNAAGTSVSATAAYKMTDTLGTSVYFNSAGNWIGTKDAYGNVILVQYANQPILEGAASPLISKIIDTLNREITFAYTSNSVTVNYASGKQFVYRKTLISNEGKKRNLTSAENELGETTSYAYDKGNAEFDYDTTSGPSAEDTLYANLTQITYPTGSSSRYTYTPATKHLGSNGSIGYYRVASRYDQIKYDKMNLTTFDYTNNADFTDPAQTAYSTKRTMITNPNAASNVTPIEKISLTTSLNGQHLVTNTTLEKTGEYKSETGYAYDTTKELPTTVTQTSHDYTQTPAASGTETTSYTYDNYGNVLTATNAVGHVSTYTYDTQYRGLAKREQTTVSGILTDDIVHTIDSAKPQINATTQNYKDDTGQPASLQWNYLYDSYGNVTRVTQTLEAGKSQRTDIGYDAAYKNAYPTSIKQYVTSSTGTKTLEERYVYDLPTGRVTKHYDGNAVAAGAPAGSEESYAYDPVGRLTQITNKKVTGETAAGTRTYDFSYNTNQQQATLVSTDEEGKKTTEIYDGLGRLYKVQMEKINNNNSRVFYDLLTNFYNELGELAYNVDGAGHRTDYSYDAAGRQVSTTSGEGRILGQAFNDLLHQSTTTSDYGAAVTQTTDAIGRTTGTQIQGDIGTSPLTTSTSYEIGGDPFKSQTTDAMGGISSFKANGRHLLGGVTQAADPTAPTTTSYKYNQLGSLTEKVFPDLSSIVYNYDELGRRLSKKDSVQGTELYTYDDNSNLTGGTTRKGTTVTNTYDELNRLKSWASGAENGSYTYYKNGLRKSMTDETGTTQYFYRLDNQLEKVIYPDGKFIQYSYYDNGQVSSITDPFGKVINYEFNQDDQIKKVTVDGATQGEYVYRDNLTTTDPSYKKSSQLYQLKLAGGSLLETYTHDGYGRLTKLAQSGTGFSQDYDYTYDNNGNILTRDDGTTTGTFTYDGLNQILTNSEGSETYTYDAKGNRLTLESSIQNPTTDTIDYTYDDAEQLSTVTRNGDTVSYKYNGDGLMTERTQSVGGVSTTTRYYYDGANIIAEGTVSGSTVTFKARYVRGAQLLYRENAAGNKAYYLHNGHGDVTALRQANGTLLNEYSYDIWGNPLVSSETIDNPFGYAGEYWDELTTLQYLRARWYDPGLGRFISEDTYEGRVNSPQSLNAYVYVQNNPLVNVDPTGYWCSATVNGKYYSHPGQCSDDSNRYINDNNAFNYGRYIYNAGEYKGKWYPPHAVHLDWDQSGISDAFIGCAYDPICGGFVTEGISKIPSAYSATKTAVSKAWNASKKFFGAKGAGNTLKNLNGLDDILNDPSKLKGIKPKQLYKYLKDNGYNPTPLNKSRNYTGVPFEEGGGFKVNWGGDRILQYHPGSSYHGDVPYYKISSGSNGTQRFDMKGNLIK</sequence>
<feature type="chain" id="PRO_5045958514" evidence="2">
    <location>
        <begin position="31"/>
        <end position="1566"/>
    </location>
</feature>
<comment type="caution">
    <text evidence="4">The sequence shown here is derived from an EMBL/GenBank/DDBJ whole genome shotgun (WGS) entry which is preliminary data.</text>
</comment>